<keyword evidence="1" id="KW-0863">Zinc-finger</keyword>
<evidence type="ECO:0000259" key="3">
    <source>
        <dbReference type="PROSITE" id="PS50966"/>
    </source>
</evidence>
<accession>A0A6P1KPJ0</accession>
<feature type="domain" description="SWIM-type" evidence="3">
    <location>
        <begin position="546"/>
        <end position="589"/>
    </location>
</feature>
<organism evidence="4">
    <name type="scientific">Faucicola osloensis</name>
    <name type="common">Moraxella osloensis</name>
    <dbReference type="NCBI Taxonomy" id="34062"/>
    <lineage>
        <taxon>Bacteria</taxon>
        <taxon>Pseudomonadati</taxon>
        <taxon>Pseudomonadota</taxon>
        <taxon>Gammaproteobacteria</taxon>
        <taxon>Moraxellales</taxon>
        <taxon>Moraxellaceae</taxon>
        <taxon>Faucicola</taxon>
    </lineage>
</organism>
<gene>
    <name evidence="4" type="ORF">GSF12_11015</name>
</gene>
<keyword evidence="1" id="KW-0479">Metal-binding</keyword>
<evidence type="ECO:0000313" key="4">
    <source>
        <dbReference type="EMBL" id="QHG10355.1"/>
    </source>
</evidence>
<reference evidence="4" key="1">
    <citation type="journal article" date="2020" name="Microbiol. Resour. Announc.">
        <title>Complete Genome Sequence of Moraxella osloensis Strain YV1, Isolated from an Australian Wastewater Treatment Plant.</title>
        <authorList>
            <person name="Batinovic S."/>
            <person name="Rice D.T.F."/>
            <person name="Seviour R.J."/>
            <person name="Petrovski S."/>
        </authorList>
    </citation>
    <scope>NUCLEOTIDE SEQUENCE</scope>
    <source>
        <strain evidence="4">YV1</strain>
    </source>
</reference>
<evidence type="ECO:0000256" key="2">
    <source>
        <dbReference type="SAM" id="MobiDB-lite"/>
    </source>
</evidence>
<feature type="region of interest" description="Disordered" evidence="2">
    <location>
        <begin position="1"/>
        <end position="26"/>
    </location>
</feature>
<evidence type="ECO:0000256" key="1">
    <source>
        <dbReference type="PROSITE-ProRule" id="PRU00325"/>
    </source>
</evidence>
<dbReference type="PROSITE" id="PS50966">
    <property type="entry name" value="ZF_SWIM"/>
    <property type="match status" value="1"/>
</dbReference>
<protein>
    <recommendedName>
        <fullName evidence="3">SWIM-type domain-containing protein</fullName>
    </recommendedName>
</protein>
<dbReference type="InterPro" id="IPR007527">
    <property type="entry name" value="Znf_SWIM"/>
</dbReference>
<name>A0A6P1KPJ0_FAUOS</name>
<dbReference type="EMBL" id="CP047226">
    <property type="protein sequence ID" value="QHG10355.1"/>
    <property type="molecule type" value="Genomic_DNA"/>
</dbReference>
<dbReference type="AlphaFoldDB" id="A0A6P1KPJ0"/>
<sequence>MTTSSTDTNQANPSQSEPVEQNDANQNGEILQNNGIAMRLDYAEPSQLISEQVVSESTTTSTAKTLNDQHAQQYIDHVALFAQLNRPEVAFHAHVTQPLLFRDCLMAIFDIVSSDYRYVPKDRSAYTAFMQMRRASANENLFASQKAYFDWLYHNDPLAYCILDPIVQVHEDGITFEVFSKDEGSYAALTFTQALFDDIDSTMFGTTYIDYSPALLKGIEQIRSYRATRLNIGQQAVTLQTPKSDVNPDNPSTTTVIEKRINVPKSWIRSLLQVQSATQLSQDTFELDPVSLYNLLFEMRMHADIKGKKRGLMIELVPQKAPVLTLEPFGIVVHSQSVSYQGQSAKLLRLWGRRRLALLKRVLPYTEKVRVSLLGQGMPSYWILTGQGFHLTFAITGFSQANWSQSLNFDLLLPKRPIEADDNQAQAQDIEQIVTALQTAQDIPTLAKYLDKKPREVRQSLLTLTQQGLVRFDLASQRFIYRPLTDTPLNMDDFAYHNLAEKQAYELVNRPNAITNFTVENLPIINGNSSVAIAADVEVKEDRRTYHSQLQLNDEGMVTRAECSCPQFLQHRLTQGVCSHLIAIRLSYANYDRSKDEKLRWQQSKLFSKRLGNQLIKHAQNLADNAKNANLDLAVSLDTSNVESMEQIYLTLNQKKLIIERSGGKKTGRQQLLFNRPEQAYDAFVKHSAQFESAGYLENQVI</sequence>
<keyword evidence="1" id="KW-0862">Zinc</keyword>
<proteinExistence type="predicted"/>
<dbReference type="GO" id="GO:0008270">
    <property type="term" value="F:zinc ion binding"/>
    <property type="evidence" value="ECO:0007669"/>
    <property type="project" value="UniProtKB-KW"/>
</dbReference>